<dbReference type="SUPFAM" id="SSF63411">
    <property type="entry name" value="LuxS/MPP-like metallohydrolase"/>
    <property type="match status" value="4"/>
</dbReference>
<dbReference type="EMBL" id="QRYC01000007">
    <property type="protein sequence ID" value="RGU57029.1"/>
    <property type="molecule type" value="Genomic_DNA"/>
</dbReference>
<name>A0A412TTC6_9BACT</name>
<dbReference type="AlphaFoldDB" id="A0A412TTC6"/>
<dbReference type="GO" id="GO:0006508">
    <property type="term" value="P:proteolysis"/>
    <property type="evidence" value="ECO:0007669"/>
    <property type="project" value="UniProtKB-KW"/>
</dbReference>
<dbReference type="PANTHER" id="PTHR43690:SF35">
    <property type="entry name" value="NON-CATALYTIC MEMBER OF PEPTIDASE SUBFAMILY M16B-RELATED"/>
    <property type="match status" value="1"/>
</dbReference>
<evidence type="ECO:0000313" key="8">
    <source>
        <dbReference type="EMBL" id="RGU57029.1"/>
    </source>
</evidence>
<feature type="domain" description="Peptidase M16 C-terminal" evidence="7">
    <location>
        <begin position="185"/>
        <end position="359"/>
    </location>
</feature>
<feature type="domain" description="Peptidase M16 N-terminal" evidence="6">
    <location>
        <begin position="28"/>
        <end position="151"/>
    </location>
</feature>
<keyword evidence="4" id="KW-0862">Zinc</keyword>
<dbReference type="InterPro" id="IPR007863">
    <property type="entry name" value="Peptidase_M16_C"/>
</dbReference>
<feature type="domain" description="Peptidase M16 C-terminal" evidence="7">
    <location>
        <begin position="659"/>
        <end position="834"/>
    </location>
</feature>
<keyword evidence="3" id="KW-0378">Hydrolase</keyword>
<evidence type="ECO:0000259" key="7">
    <source>
        <dbReference type="Pfam" id="PF05193"/>
    </source>
</evidence>
<dbReference type="Gene3D" id="3.30.830.10">
    <property type="entry name" value="Metalloenzyme, LuxS/M16 peptidase-like"/>
    <property type="match status" value="4"/>
</dbReference>
<keyword evidence="2" id="KW-0645">Protease</keyword>
<dbReference type="Pfam" id="PF05193">
    <property type="entry name" value="Peptidase_M16_C"/>
    <property type="match status" value="2"/>
</dbReference>
<reference evidence="8 9" key="1">
    <citation type="submission" date="2018-08" db="EMBL/GenBank/DDBJ databases">
        <title>A genome reference for cultivated species of the human gut microbiota.</title>
        <authorList>
            <person name="Zou Y."/>
            <person name="Xue W."/>
            <person name="Luo G."/>
        </authorList>
    </citation>
    <scope>NUCLEOTIDE SEQUENCE [LARGE SCALE GENOMIC DNA]</scope>
    <source>
        <strain evidence="8 9">AF16-14</strain>
    </source>
</reference>
<comment type="similarity">
    <text evidence="1">Belongs to the peptidase M16 family.</text>
</comment>
<dbReference type="PANTHER" id="PTHR43690">
    <property type="entry name" value="NARDILYSIN"/>
    <property type="match status" value="1"/>
</dbReference>
<organism evidence="8 9">
    <name type="scientific">Odoribacter splanchnicus</name>
    <dbReference type="NCBI Taxonomy" id="28118"/>
    <lineage>
        <taxon>Bacteria</taxon>
        <taxon>Pseudomonadati</taxon>
        <taxon>Bacteroidota</taxon>
        <taxon>Bacteroidia</taxon>
        <taxon>Bacteroidales</taxon>
        <taxon>Odoribacteraceae</taxon>
        <taxon>Odoribacter</taxon>
    </lineage>
</organism>
<dbReference type="InterPro" id="IPR011249">
    <property type="entry name" value="Metalloenz_LuxS/M16"/>
</dbReference>
<evidence type="ECO:0000259" key="6">
    <source>
        <dbReference type="Pfam" id="PF00675"/>
    </source>
</evidence>
<evidence type="ECO:0000313" key="9">
    <source>
        <dbReference type="Proteomes" id="UP000284243"/>
    </source>
</evidence>
<evidence type="ECO:0000256" key="4">
    <source>
        <dbReference type="ARBA" id="ARBA00022833"/>
    </source>
</evidence>
<dbReference type="Proteomes" id="UP000284243">
    <property type="component" value="Unassembled WGS sequence"/>
</dbReference>
<evidence type="ECO:0000256" key="1">
    <source>
        <dbReference type="ARBA" id="ARBA00007261"/>
    </source>
</evidence>
<evidence type="ECO:0000256" key="2">
    <source>
        <dbReference type="ARBA" id="ARBA00022670"/>
    </source>
</evidence>
<evidence type="ECO:0000256" key="3">
    <source>
        <dbReference type="ARBA" id="ARBA00022801"/>
    </source>
</evidence>
<evidence type="ECO:0000256" key="5">
    <source>
        <dbReference type="ARBA" id="ARBA00023049"/>
    </source>
</evidence>
<sequence>MLLIVACQGEKDFSLPYEKFVLDNGLQVVLHEDKSDPIVSVAIQYHVGSAREKPGKTGFAHLFEHMLFQRSEHLGRNEFFKKIGELGGSFNGATGPDGTVYYETVPRDALEKVLWMESDRMGFFINTVTRKGLEREIDVVSNEKRQNENRPFGQSNGMMLKQFYPEGHPYRWPVIGSIADLHGATVDDIKQFYRKYYAPNNATLVVAGDFDRREVEAMIRKYFGEIPAREEVEPVRPIPVQLEKTSKYVLEDRFANAPGLEMNFSGAEQFHLDAYPLRILALLLSYGKNAPFYKVLVEDNKLASYVNVASSSLELSGQVSVSVKAYKETDLNTVYRGIQEAFERFEQEGIRDNDLERMKIMQETMLYNVMMSLESKTQALARNNVFAGRPDQMVIDLAHYQAVTKEEVMRVYRKYVRGKHFVALSTVPQGQTSLALTGSVVVRPDEDSPVGQKLVADEGAVTDDDPYEYTPSVFDRSVEPPLLANTPESAMPPVWTGEMSNGMKVKGMAYTELPVVQFAVYLNSGMLCEPKGKSGLARLTAAVLNCGTRTKTPEELEVALGLLGARVSFGVSTERMQLSGSCLKKNFPQVLRLVEEMLLEPRWDETALELARKRMIGNIRQSSTEPKVLARHVFRQMMYGPENVLSNSALASEKEVAAITMEDIKTFYKTHIVPGQATFDFVGGYEKKEVMKFLQPLARTWTTGGASQERLNLNFMAPQAKVYFVDYPGAKQSYILLGCPAMPKASNDYYPAKMVNQLLGASSNALLFDVLRLQHGYTYGAYSFFDCGKYANEFRATSSVQAAYTLEAMQLFKSCISTYGEQFTEQSLVKTKDAMFKENAAAFEMPDARLDLLSEMTVDGLPVDDLKRQEQLLKRMTLPEAKACIRNWLDYDRMFFVVVGDAASQLDRIRKSGLGEVKVVDLQELR</sequence>
<keyword evidence="5" id="KW-0482">Metalloprotease</keyword>
<gene>
    <name evidence="8" type="ORF">DWW57_07410</name>
</gene>
<proteinExistence type="inferred from homology"/>
<feature type="domain" description="Peptidase M16 N-terminal" evidence="6">
    <location>
        <begin position="515"/>
        <end position="638"/>
    </location>
</feature>
<dbReference type="Pfam" id="PF00675">
    <property type="entry name" value="Peptidase_M16"/>
    <property type="match status" value="2"/>
</dbReference>
<dbReference type="GO" id="GO:0046872">
    <property type="term" value="F:metal ion binding"/>
    <property type="evidence" value="ECO:0007669"/>
    <property type="project" value="InterPro"/>
</dbReference>
<protein>
    <submittedName>
        <fullName evidence="8">Insulinase family protein</fullName>
    </submittedName>
</protein>
<dbReference type="InterPro" id="IPR050626">
    <property type="entry name" value="Peptidase_M16"/>
</dbReference>
<comment type="caution">
    <text evidence="8">The sequence shown here is derived from an EMBL/GenBank/DDBJ whole genome shotgun (WGS) entry which is preliminary data.</text>
</comment>
<accession>A0A412TTC6</accession>
<dbReference type="GO" id="GO:0008237">
    <property type="term" value="F:metallopeptidase activity"/>
    <property type="evidence" value="ECO:0007669"/>
    <property type="project" value="UniProtKB-KW"/>
</dbReference>
<dbReference type="InterPro" id="IPR011765">
    <property type="entry name" value="Pept_M16_N"/>
</dbReference>